<feature type="transmembrane region" description="Helical" evidence="1">
    <location>
        <begin position="151"/>
        <end position="172"/>
    </location>
</feature>
<evidence type="ECO:0000256" key="1">
    <source>
        <dbReference type="SAM" id="Phobius"/>
    </source>
</evidence>
<keyword evidence="1" id="KW-0812">Transmembrane</keyword>
<sequence>MWIALATGIVTISGAVITYASIRADSQAVDADRQAVVETVQAQSSRVVADARSRAEGSQIAQYRVMNAQADAVEAADPAQARLLRMLADGVLAAEWIDVRYRTGTGAASTWNHDMRRDALIRVNEYISVPQGQPDLTARRADSLHDLANELTLYVVMSILIVVVLTVARLVPSRRWRPAVFATAVASYVALLVLAVPPALASI</sequence>
<protein>
    <recommendedName>
        <fullName evidence="4">DUF4239 domain-containing protein</fullName>
    </recommendedName>
</protein>
<keyword evidence="1" id="KW-1133">Transmembrane helix</keyword>
<reference evidence="2 3" key="1">
    <citation type="submission" date="2024-05" db="EMBL/GenBank/DDBJ databases">
        <title>Microbispora sp.ZYX-F-249.</title>
        <authorList>
            <person name="Xie H."/>
        </authorList>
    </citation>
    <scope>NUCLEOTIDE SEQUENCE [LARGE SCALE GENOMIC DNA]</scope>
    <source>
        <strain evidence="2 3">ZYX-F-249</strain>
    </source>
</reference>
<keyword evidence="3" id="KW-1185">Reference proteome</keyword>
<gene>
    <name evidence="2" type="ORF">AAH991_31010</name>
</gene>
<evidence type="ECO:0000313" key="2">
    <source>
        <dbReference type="EMBL" id="MEN3539578.1"/>
    </source>
</evidence>
<dbReference type="Proteomes" id="UP001447516">
    <property type="component" value="Unassembled WGS sequence"/>
</dbReference>
<organism evidence="2 3">
    <name type="scientific">Microbispora maris</name>
    <dbReference type="NCBI Taxonomy" id="3144104"/>
    <lineage>
        <taxon>Bacteria</taxon>
        <taxon>Bacillati</taxon>
        <taxon>Actinomycetota</taxon>
        <taxon>Actinomycetes</taxon>
        <taxon>Streptosporangiales</taxon>
        <taxon>Streptosporangiaceae</taxon>
        <taxon>Microbispora</taxon>
    </lineage>
</organism>
<name>A0ABV0AWC6_9ACTN</name>
<evidence type="ECO:0000313" key="3">
    <source>
        <dbReference type="Proteomes" id="UP001447516"/>
    </source>
</evidence>
<keyword evidence="1" id="KW-0472">Membrane</keyword>
<feature type="transmembrane region" description="Helical" evidence="1">
    <location>
        <begin position="179"/>
        <end position="200"/>
    </location>
</feature>
<accession>A0ABV0AWC6</accession>
<proteinExistence type="predicted"/>
<dbReference type="EMBL" id="JBDJAW010000035">
    <property type="protein sequence ID" value="MEN3539578.1"/>
    <property type="molecule type" value="Genomic_DNA"/>
</dbReference>
<evidence type="ECO:0008006" key="4">
    <source>
        <dbReference type="Google" id="ProtNLM"/>
    </source>
</evidence>
<comment type="caution">
    <text evidence="2">The sequence shown here is derived from an EMBL/GenBank/DDBJ whole genome shotgun (WGS) entry which is preliminary data.</text>
</comment>